<feature type="chain" id="PRO_5007887119" description="non-specific serine/threonine protein kinase" evidence="9">
    <location>
        <begin position="25"/>
        <end position="439"/>
    </location>
</feature>
<dbReference type="GO" id="GO:0000245">
    <property type="term" value="P:spliceosomal complex assembly"/>
    <property type="evidence" value="ECO:0007669"/>
    <property type="project" value="TreeGrafter"/>
</dbReference>
<dbReference type="STRING" id="1330018.A0A167GR81"/>
<evidence type="ECO:0000256" key="5">
    <source>
        <dbReference type="ARBA" id="ARBA00022777"/>
    </source>
</evidence>
<keyword evidence="6" id="KW-0067">ATP-binding</keyword>
<comment type="catalytic activity">
    <reaction evidence="8">
        <text>L-seryl-[protein] + ATP = O-phospho-L-seryl-[protein] + ADP + H(+)</text>
        <dbReference type="Rhea" id="RHEA:17989"/>
        <dbReference type="Rhea" id="RHEA-COMP:9863"/>
        <dbReference type="Rhea" id="RHEA-COMP:11604"/>
        <dbReference type="ChEBI" id="CHEBI:15378"/>
        <dbReference type="ChEBI" id="CHEBI:29999"/>
        <dbReference type="ChEBI" id="CHEBI:30616"/>
        <dbReference type="ChEBI" id="CHEBI:83421"/>
        <dbReference type="ChEBI" id="CHEBI:456216"/>
        <dbReference type="EC" id="2.7.11.1"/>
    </reaction>
</comment>
<feature type="domain" description="Protein kinase" evidence="10">
    <location>
        <begin position="60"/>
        <end position="436"/>
    </location>
</feature>
<dbReference type="PROSITE" id="PS50011">
    <property type="entry name" value="PROTEIN_KINASE_DOM"/>
    <property type="match status" value="1"/>
</dbReference>
<sequence length="439" mass="49630">MMLQSIRGLLASIARLRSVTTAEAARPPPQWLRNEEPLRDYAPGGFLPVHLGDLFYNGRYRVVGKLGWGAEGTVWLVHDEQKGKYVALKVLRADAHVSEYKRLVNLYERFHAKDPQGQQHHIAPLLDHFQHSGTSKGCHFCLVSEVLGPSLAHLNRAYSWESTPERIIKILARQLFSTLNFLHHDCRVVHGDLKPTNILLALPQVARSTAALQKHLDQAPAEKHLIDGNVGGLDNGTLPKYIVRSQQPFPQDAYGNSVTPCIKLIDFTCAIDVDSPSRPPTIEPLEFWAPEVILGYHWTEAAEIWAAALVIYYTWARYNLIEPKDGATRDPPLTPETEMLVQMTMFFGPIPPKLIQDGENRGLYYKRNHDTNEMELKHARIEISYPLRNLLQHSGPAALRSSPEQLEAFACFLDTMLNNDPERRDTAGQVIMHPWLTSE</sequence>
<keyword evidence="12" id="KW-1185">Reference proteome</keyword>
<keyword evidence="4" id="KW-0547">Nucleotide-binding</keyword>
<keyword evidence="9" id="KW-0732">Signal</keyword>
<evidence type="ECO:0000256" key="1">
    <source>
        <dbReference type="ARBA" id="ARBA00012513"/>
    </source>
</evidence>
<evidence type="ECO:0000256" key="2">
    <source>
        <dbReference type="ARBA" id="ARBA00022527"/>
    </source>
</evidence>
<evidence type="ECO:0000256" key="9">
    <source>
        <dbReference type="SAM" id="SignalP"/>
    </source>
</evidence>
<dbReference type="GO" id="GO:0050684">
    <property type="term" value="P:regulation of mRNA processing"/>
    <property type="evidence" value="ECO:0007669"/>
    <property type="project" value="TreeGrafter"/>
</dbReference>
<dbReference type="GO" id="GO:0004674">
    <property type="term" value="F:protein serine/threonine kinase activity"/>
    <property type="evidence" value="ECO:0007669"/>
    <property type="project" value="UniProtKB-KW"/>
</dbReference>
<dbReference type="InterPro" id="IPR000719">
    <property type="entry name" value="Prot_kinase_dom"/>
</dbReference>
<dbReference type="GO" id="GO:0005524">
    <property type="term" value="F:ATP binding"/>
    <property type="evidence" value="ECO:0007669"/>
    <property type="project" value="UniProtKB-KW"/>
</dbReference>
<reference evidence="11 12" key="1">
    <citation type="journal article" date="2016" name="Mol. Biol. Evol.">
        <title>Comparative Genomics of Early-Diverging Mushroom-Forming Fungi Provides Insights into the Origins of Lignocellulose Decay Capabilities.</title>
        <authorList>
            <person name="Nagy L.G."/>
            <person name="Riley R."/>
            <person name="Tritt A."/>
            <person name="Adam C."/>
            <person name="Daum C."/>
            <person name="Floudas D."/>
            <person name="Sun H."/>
            <person name="Yadav J.S."/>
            <person name="Pangilinan J."/>
            <person name="Larsson K.H."/>
            <person name="Matsuura K."/>
            <person name="Barry K."/>
            <person name="Labutti K."/>
            <person name="Kuo R."/>
            <person name="Ohm R.A."/>
            <person name="Bhattacharya S.S."/>
            <person name="Shirouzu T."/>
            <person name="Yoshinaga Y."/>
            <person name="Martin F.M."/>
            <person name="Grigoriev I.V."/>
            <person name="Hibbett D.S."/>
        </authorList>
    </citation>
    <scope>NUCLEOTIDE SEQUENCE [LARGE SCALE GENOMIC DNA]</scope>
    <source>
        <strain evidence="11 12">TUFC12733</strain>
    </source>
</reference>
<proteinExistence type="predicted"/>
<dbReference type="PANTHER" id="PTHR47634">
    <property type="entry name" value="PROTEIN KINASE DOMAIN-CONTAINING PROTEIN-RELATED"/>
    <property type="match status" value="1"/>
</dbReference>
<dbReference type="EMBL" id="KV417333">
    <property type="protein sequence ID" value="KZO90826.1"/>
    <property type="molecule type" value="Genomic_DNA"/>
</dbReference>
<dbReference type="SMART" id="SM00220">
    <property type="entry name" value="S_TKc"/>
    <property type="match status" value="1"/>
</dbReference>
<dbReference type="InterPro" id="IPR011009">
    <property type="entry name" value="Kinase-like_dom_sf"/>
</dbReference>
<accession>A0A167GR81</accession>
<keyword evidence="3" id="KW-0808">Transferase</keyword>
<dbReference type="OrthoDB" id="5979581at2759"/>
<dbReference type="InterPro" id="IPR008271">
    <property type="entry name" value="Ser/Thr_kinase_AS"/>
</dbReference>
<protein>
    <recommendedName>
        <fullName evidence="1">non-specific serine/threonine protein kinase</fullName>
        <ecNumber evidence="1">2.7.11.1</ecNumber>
    </recommendedName>
</protein>
<name>A0A167GR81_CALVF</name>
<dbReference type="Pfam" id="PF00069">
    <property type="entry name" value="Pkinase"/>
    <property type="match status" value="2"/>
</dbReference>
<evidence type="ECO:0000259" key="10">
    <source>
        <dbReference type="PROSITE" id="PS50011"/>
    </source>
</evidence>
<dbReference type="Gene3D" id="1.10.510.10">
    <property type="entry name" value="Transferase(Phosphotransferase) domain 1"/>
    <property type="match status" value="1"/>
</dbReference>
<dbReference type="Proteomes" id="UP000076738">
    <property type="component" value="Unassembled WGS sequence"/>
</dbReference>
<dbReference type="AlphaFoldDB" id="A0A167GR81"/>
<dbReference type="PROSITE" id="PS00108">
    <property type="entry name" value="PROTEIN_KINASE_ST"/>
    <property type="match status" value="1"/>
</dbReference>
<dbReference type="PANTHER" id="PTHR47634:SF9">
    <property type="entry name" value="PROTEIN KINASE DOMAIN-CONTAINING PROTEIN-RELATED"/>
    <property type="match status" value="1"/>
</dbReference>
<keyword evidence="2" id="KW-0723">Serine/threonine-protein kinase</keyword>
<feature type="signal peptide" evidence="9">
    <location>
        <begin position="1"/>
        <end position="24"/>
    </location>
</feature>
<evidence type="ECO:0000313" key="12">
    <source>
        <dbReference type="Proteomes" id="UP000076738"/>
    </source>
</evidence>
<gene>
    <name evidence="11" type="ORF">CALVIDRAFT_506288</name>
</gene>
<dbReference type="SUPFAM" id="SSF56112">
    <property type="entry name" value="Protein kinase-like (PK-like)"/>
    <property type="match status" value="1"/>
</dbReference>
<dbReference type="InterPro" id="IPR051334">
    <property type="entry name" value="SRPK"/>
</dbReference>
<keyword evidence="5 11" id="KW-0418">Kinase</keyword>
<evidence type="ECO:0000313" key="11">
    <source>
        <dbReference type="EMBL" id="KZO90826.1"/>
    </source>
</evidence>
<organism evidence="11 12">
    <name type="scientific">Calocera viscosa (strain TUFC12733)</name>
    <dbReference type="NCBI Taxonomy" id="1330018"/>
    <lineage>
        <taxon>Eukaryota</taxon>
        <taxon>Fungi</taxon>
        <taxon>Dikarya</taxon>
        <taxon>Basidiomycota</taxon>
        <taxon>Agaricomycotina</taxon>
        <taxon>Dacrymycetes</taxon>
        <taxon>Dacrymycetales</taxon>
        <taxon>Dacrymycetaceae</taxon>
        <taxon>Calocera</taxon>
    </lineage>
</organism>
<comment type="catalytic activity">
    <reaction evidence="7">
        <text>L-threonyl-[protein] + ATP = O-phospho-L-threonyl-[protein] + ADP + H(+)</text>
        <dbReference type="Rhea" id="RHEA:46608"/>
        <dbReference type="Rhea" id="RHEA-COMP:11060"/>
        <dbReference type="Rhea" id="RHEA-COMP:11605"/>
        <dbReference type="ChEBI" id="CHEBI:15378"/>
        <dbReference type="ChEBI" id="CHEBI:30013"/>
        <dbReference type="ChEBI" id="CHEBI:30616"/>
        <dbReference type="ChEBI" id="CHEBI:61977"/>
        <dbReference type="ChEBI" id="CHEBI:456216"/>
        <dbReference type="EC" id="2.7.11.1"/>
    </reaction>
</comment>
<evidence type="ECO:0000256" key="3">
    <source>
        <dbReference type="ARBA" id="ARBA00022679"/>
    </source>
</evidence>
<evidence type="ECO:0000256" key="8">
    <source>
        <dbReference type="ARBA" id="ARBA00048679"/>
    </source>
</evidence>
<evidence type="ECO:0000256" key="6">
    <source>
        <dbReference type="ARBA" id="ARBA00022840"/>
    </source>
</evidence>
<dbReference type="Gene3D" id="3.30.200.20">
    <property type="entry name" value="Phosphorylase Kinase, domain 1"/>
    <property type="match status" value="1"/>
</dbReference>
<dbReference type="EC" id="2.7.11.1" evidence="1"/>
<evidence type="ECO:0000256" key="4">
    <source>
        <dbReference type="ARBA" id="ARBA00022741"/>
    </source>
</evidence>
<evidence type="ECO:0000256" key="7">
    <source>
        <dbReference type="ARBA" id="ARBA00047899"/>
    </source>
</evidence>